<name>A0A438MA78_9ACTN</name>
<dbReference type="InterPro" id="IPR017853">
    <property type="entry name" value="GH"/>
</dbReference>
<dbReference type="SUPFAM" id="SSF51445">
    <property type="entry name" value="(Trans)glycosidases"/>
    <property type="match status" value="1"/>
</dbReference>
<proteinExistence type="predicted"/>
<accession>A0A438MA78</accession>
<dbReference type="CDD" id="cd14791">
    <property type="entry name" value="GH36"/>
    <property type="match status" value="1"/>
</dbReference>
<feature type="compositionally biased region" description="Low complexity" evidence="1">
    <location>
        <begin position="105"/>
        <end position="116"/>
    </location>
</feature>
<protein>
    <submittedName>
        <fullName evidence="2">Alpha-galactosidase</fullName>
    </submittedName>
</protein>
<feature type="region of interest" description="Disordered" evidence="1">
    <location>
        <begin position="61"/>
        <end position="143"/>
    </location>
</feature>
<evidence type="ECO:0000256" key="1">
    <source>
        <dbReference type="SAM" id="MobiDB-lite"/>
    </source>
</evidence>
<gene>
    <name evidence="2" type="ORF">EDD27_5224</name>
</gene>
<dbReference type="InterPro" id="IPR013785">
    <property type="entry name" value="Aldolase_TIM"/>
</dbReference>
<evidence type="ECO:0000313" key="2">
    <source>
        <dbReference type="EMBL" id="RVX42588.1"/>
    </source>
</evidence>
<dbReference type="GO" id="GO:0016052">
    <property type="term" value="P:carbohydrate catabolic process"/>
    <property type="evidence" value="ECO:0007669"/>
    <property type="project" value="InterPro"/>
</dbReference>
<sequence>MTTAPGIWQPHDGTARQEPEEVCFPAMGLAFTCTATPTQPPPTAAAPATVTTSELTTTFLTTTTDSPGIAGNTTTATADASAATGAAGRTGRDATLAGPETNSTGSAAGDPASALSAGGGSNGAALDTTATEPQPAQRDGAVLGSGKAAELSWVVVETVPGVLEVRVTPGRPATVRLGWRMPCVDATAFWAADGGEHRGLPPFWRRPRTAALEKNAPVGCLVGAGDVALCTYAAAEVVRPVRIRTGVVEETGDFGFWVEHEAAPDNGLVLRLDLTRRHFAQTLAEVADWWGARNEPARDVPRAARMPAYSTWYAMQQHVDAASVERQAAPAAELGCAAIIVDDGWHSDDRGRGYGYVGEWEPSRTSFPDISAHVAKVRGEGLAYLLWYALPFVGRHTALWDRVRPYTLAYKEHMNAAIVDPRYPVIRDLLAEHLTRAVTEWGMDGLKIDFIDQFAVEDPPAPGPEADCATVNEGVRRLLAQFPSDCLVELRQPYVSPGLWPYATMIRASDCPLSPAHNRQRTVDLRLIAGPLAVHADMLMWHPDESPQRVATQLINVLFAVPQISVDLTALTSAQEEALRFWLSFFREHAEVLQRGRFEPARPDLAYPQVTARSDDTVITARYAPIPVRVPDTGTLLLANGDASADVLLQVAAAGPARATVVDCRGRTEGDEVVELALGLVEVTVPEGGLLRLER</sequence>
<dbReference type="AlphaFoldDB" id="A0A438MA78"/>
<dbReference type="RefSeq" id="WP_206641644.1">
    <property type="nucleotide sequence ID" value="NZ_SAUN01000001.1"/>
</dbReference>
<dbReference type="InterPro" id="IPR002252">
    <property type="entry name" value="Glyco_hydro_36"/>
</dbReference>
<dbReference type="EMBL" id="SAUN01000001">
    <property type="protein sequence ID" value="RVX42588.1"/>
    <property type="molecule type" value="Genomic_DNA"/>
</dbReference>
<dbReference type="InterPro" id="IPR050985">
    <property type="entry name" value="Alpha-glycosidase_related"/>
</dbReference>
<evidence type="ECO:0000313" key="3">
    <source>
        <dbReference type="Proteomes" id="UP000284824"/>
    </source>
</evidence>
<reference evidence="2 3" key="1">
    <citation type="submission" date="2019-01" db="EMBL/GenBank/DDBJ databases">
        <title>Sequencing the genomes of 1000 actinobacteria strains.</title>
        <authorList>
            <person name="Klenk H.-P."/>
        </authorList>
    </citation>
    <scope>NUCLEOTIDE SEQUENCE [LARGE SCALE GENOMIC DNA]</scope>
    <source>
        <strain evidence="2 3">DSM 43925</strain>
    </source>
</reference>
<dbReference type="Gene3D" id="3.20.20.70">
    <property type="entry name" value="Aldolase class I"/>
    <property type="match status" value="1"/>
</dbReference>
<comment type="caution">
    <text evidence="2">The sequence shown here is derived from an EMBL/GenBank/DDBJ whole genome shotgun (WGS) entry which is preliminary data.</text>
</comment>
<dbReference type="Proteomes" id="UP000284824">
    <property type="component" value="Unassembled WGS sequence"/>
</dbReference>
<keyword evidence="3" id="KW-1185">Reference proteome</keyword>
<dbReference type="PANTHER" id="PTHR43053">
    <property type="entry name" value="GLYCOSIDASE FAMILY 31"/>
    <property type="match status" value="1"/>
</dbReference>
<organism evidence="2 3">
    <name type="scientific">Nonomuraea polychroma</name>
    <dbReference type="NCBI Taxonomy" id="46176"/>
    <lineage>
        <taxon>Bacteria</taxon>
        <taxon>Bacillati</taxon>
        <taxon>Actinomycetota</taxon>
        <taxon>Actinomycetes</taxon>
        <taxon>Streptosporangiales</taxon>
        <taxon>Streptosporangiaceae</taxon>
        <taxon>Nonomuraea</taxon>
    </lineage>
</organism>
<feature type="compositionally biased region" description="Low complexity" evidence="1">
    <location>
        <begin position="61"/>
        <end position="98"/>
    </location>
</feature>
<dbReference type="GO" id="GO:0004557">
    <property type="term" value="F:alpha-galactosidase activity"/>
    <property type="evidence" value="ECO:0007669"/>
    <property type="project" value="InterPro"/>
</dbReference>